<comment type="caution">
    <text evidence="1">The sequence shown here is derived from an EMBL/GenBank/DDBJ whole genome shotgun (WGS) entry which is preliminary data.</text>
</comment>
<gene>
    <name evidence="1" type="ORF">QAD02_009301</name>
</gene>
<dbReference type="Proteomes" id="UP001239111">
    <property type="component" value="Chromosome 4"/>
</dbReference>
<proteinExistence type="predicted"/>
<protein>
    <submittedName>
        <fullName evidence="1">Uncharacterized protein</fullName>
    </submittedName>
</protein>
<dbReference type="EMBL" id="CM056744">
    <property type="protein sequence ID" value="KAJ8667638.1"/>
    <property type="molecule type" value="Genomic_DNA"/>
</dbReference>
<name>A0ACC2NA67_9HYME</name>
<reference evidence="1" key="1">
    <citation type="submission" date="2023-04" db="EMBL/GenBank/DDBJ databases">
        <title>A chromosome-level genome assembly of the parasitoid wasp Eretmocerus hayati.</title>
        <authorList>
            <person name="Zhong Y."/>
            <person name="Liu S."/>
            <person name="Liu Y."/>
        </authorList>
    </citation>
    <scope>NUCLEOTIDE SEQUENCE</scope>
    <source>
        <strain evidence="1">ZJU_SS_LIU_2023</strain>
    </source>
</reference>
<keyword evidence="2" id="KW-1185">Reference proteome</keyword>
<evidence type="ECO:0000313" key="1">
    <source>
        <dbReference type="EMBL" id="KAJ8667638.1"/>
    </source>
</evidence>
<evidence type="ECO:0000313" key="2">
    <source>
        <dbReference type="Proteomes" id="UP001239111"/>
    </source>
</evidence>
<accession>A0ACC2NA67</accession>
<sequence>MVLQHLILYTRGRRALFSALQTQQRISQQQQQHQQQNLTQRLIRLQELESERLREQRKRQLHKESLLKLVLRDISNPWLLEENQFIDTYRLTPHLTKKLVDLLYEDVAPKSHSNGAIPGHLRVFIGLRFFGRGPYQTGLSKDYKHPCAQATISRIINKVTDALIKHSEKFINFPKSRERRTAIESRCRQSGASEGTLGFIDVTLVHLSRPCSEEEAYYNHRHGCHCISCEVVCDPDYLVLSFKPLPGSNADPFLWKNSKARETMERTRLHPRISRQEKHYYLLADAGYTDSPVIFSPIANPQTDAEKAFNDMLTHNRCKVEQLFGQLKGRWRCINKERMLHYKPKKVVKVITACIVLHNFAKLGGEPIQVDEEDDLGTYDYPSNLFSYGAGIREKERLIRELYA</sequence>
<organism evidence="1 2">
    <name type="scientific">Eretmocerus hayati</name>
    <dbReference type="NCBI Taxonomy" id="131215"/>
    <lineage>
        <taxon>Eukaryota</taxon>
        <taxon>Metazoa</taxon>
        <taxon>Ecdysozoa</taxon>
        <taxon>Arthropoda</taxon>
        <taxon>Hexapoda</taxon>
        <taxon>Insecta</taxon>
        <taxon>Pterygota</taxon>
        <taxon>Neoptera</taxon>
        <taxon>Endopterygota</taxon>
        <taxon>Hymenoptera</taxon>
        <taxon>Apocrita</taxon>
        <taxon>Proctotrupomorpha</taxon>
        <taxon>Chalcidoidea</taxon>
        <taxon>Aphelinidae</taxon>
        <taxon>Aphelininae</taxon>
        <taxon>Eretmocerus</taxon>
    </lineage>
</organism>